<evidence type="ECO:0000256" key="1">
    <source>
        <dbReference type="SAM" id="Phobius"/>
    </source>
</evidence>
<feature type="transmembrane region" description="Helical" evidence="1">
    <location>
        <begin position="162"/>
        <end position="180"/>
    </location>
</feature>
<evidence type="ECO:0000313" key="2">
    <source>
        <dbReference type="EMBL" id="PNT32272.1"/>
    </source>
</evidence>
<dbReference type="InParanoid" id="A0A2K2A410"/>
<name>A0A2K2A410_POPTR</name>
<dbReference type="Proteomes" id="UP000006729">
    <property type="component" value="Chromosome 6"/>
</dbReference>
<organism evidence="2 3">
    <name type="scientific">Populus trichocarpa</name>
    <name type="common">Western balsam poplar</name>
    <name type="synonym">Populus balsamifera subsp. trichocarpa</name>
    <dbReference type="NCBI Taxonomy" id="3694"/>
    <lineage>
        <taxon>Eukaryota</taxon>
        <taxon>Viridiplantae</taxon>
        <taxon>Streptophyta</taxon>
        <taxon>Embryophyta</taxon>
        <taxon>Tracheophyta</taxon>
        <taxon>Spermatophyta</taxon>
        <taxon>Magnoliopsida</taxon>
        <taxon>eudicotyledons</taxon>
        <taxon>Gunneridae</taxon>
        <taxon>Pentapetalae</taxon>
        <taxon>rosids</taxon>
        <taxon>fabids</taxon>
        <taxon>Malpighiales</taxon>
        <taxon>Salicaceae</taxon>
        <taxon>Saliceae</taxon>
        <taxon>Populus</taxon>
    </lineage>
</organism>
<dbReference type="AlphaFoldDB" id="A0A2K2A410"/>
<keyword evidence="1" id="KW-0472">Membrane</keyword>
<proteinExistence type="predicted"/>
<accession>A0A2K2A410</accession>
<keyword evidence="1" id="KW-1133">Transmembrane helix</keyword>
<keyword evidence="1" id="KW-0812">Transmembrane</keyword>
<keyword evidence="3" id="KW-1185">Reference proteome</keyword>
<protein>
    <submittedName>
        <fullName evidence="2">Uncharacterized protein</fullName>
    </submittedName>
</protein>
<dbReference type="EMBL" id="CM009295">
    <property type="protein sequence ID" value="PNT32272.1"/>
    <property type="molecule type" value="Genomic_DNA"/>
</dbReference>
<sequence>MEKDRTREPVKGFSQRTEEIRRENVQTTNPMSMLSLFSDFIFFLAICTHSQIVFLALIYFLCFLFLLPFFFCSGKVLNTKLLLIGFALYVMIGFCCCCCWWWCCCCFCCGWNMVRDVGAVFTWGTEACVAFVMRIFAKQMGVLGLSGSWSGYARKIISSVQSLQKTLFFFFLFVFCFLGFW</sequence>
<feature type="transmembrane region" description="Helical" evidence="1">
    <location>
        <begin position="120"/>
        <end position="137"/>
    </location>
</feature>
<feature type="transmembrane region" description="Helical" evidence="1">
    <location>
        <begin position="81"/>
        <end position="114"/>
    </location>
</feature>
<feature type="transmembrane region" description="Helical" evidence="1">
    <location>
        <begin position="40"/>
        <end position="69"/>
    </location>
</feature>
<evidence type="ECO:0000313" key="3">
    <source>
        <dbReference type="Proteomes" id="UP000006729"/>
    </source>
</evidence>
<reference evidence="2 3" key="1">
    <citation type="journal article" date="2006" name="Science">
        <title>The genome of black cottonwood, Populus trichocarpa (Torr. &amp; Gray).</title>
        <authorList>
            <person name="Tuskan G.A."/>
            <person name="Difazio S."/>
            <person name="Jansson S."/>
            <person name="Bohlmann J."/>
            <person name="Grigoriev I."/>
            <person name="Hellsten U."/>
            <person name="Putnam N."/>
            <person name="Ralph S."/>
            <person name="Rombauts S."/>
            <person name="Salamov A."/>
            <person name="Schein J."/>
            <person name="Sterck L."/>
            <person name="Aerts A."/>
            <person name="Bhalerao R.R."/>
            <person name="Bhalerao R.P."/>
            <person name="Blaudez D."/>
            <person name="Boerjan W."/>
            <person name="Brun A."/>
            <person name="Brunner A."/>
            <person name="Busov V."/>
            <person name="Campbell M."/>
            <person name="Carlson J."/>
            <person name="Chalot M."/>
            <person name="Chapman J."/>
            <person name="Chen G.L."/>
            <person name="Cooper D."/>
            <person name="Coutinho P.M."/>
            <person name="Couturier J."/>
            <person name="Covert S."/>
            <person name="Cronk Q."/>
            <person name="Cunningham R."/>
            <person name="Davis J."/>
            <person name="Degroeve S."/>
            <person name="Dejardin A."/>
            <person name="Depamphilis C."/>
            <person name="Detter J."/>
            <person name="Dirks B."/>
            <person name="Dubchak I."/>
            <person name="Duplessis S."/>
            <person name="Ehlting J."/>
            <person name="Ellis B."/>
            <person name="Gendler K."/>
            <person name="Goodstein D."/>
            <person name="Gribskov M."/>
            <person name="Grimwood J."/>
            <person name="Groover A."/>
            <person name="Gunter L."/>
            <person name="Hamberger B."/>
            <person name="Heinze B."/>
            <person name="Helariutta Y."/>
            <person name="Henrissat B."/>
            <person name="Holligan D."/>
            <person name="Holt R."/>
            <person name="Huang W."/>
            <person name="Islam-Faridi N."/>
            <person name="Jones S."/>
            <person name="Jones-Rhoades M."/>
            <person name="Jorgensen R."/>
            <person name="Joshi C."/>
            <person name="Kangasjarvi J."/>
            <person name="Karlsson J."/>
            <person name="Kelleher C."/>
            <person name="Kirkpatrick R."/>
            <person name="Kirst M."/>
            <person name="Kohler A."/>
            <person name="Kalluri U."/>
            <person name="Larimer F."/>
            <person name="Leebens-Mack J."/>
            <person name="Leple J.C."/>
            <person name="Locascio P."/>
            <person name="Lou Y."/>
            <person name="Lucas S."/>
            <person name="Martin F."/>
            <person name="Montanini B."/>
            <person name="Napoli C."/>
            <person name="Nelson D.R."/>
            <person name="Nelson C."/>
            <person name="Nieminen K."/>
            <person name="Nilsson O."/>
            <person name="Pereda V."/>
            <person name="Peter G."/>
            <person name="Philippe R."/>
            <person name="Pilate G."/>
            <person name="Poliakov A."/>
            <person name="Razumovskaya J."/>
            <person name="Richardson P."/>
            <person name="Rinaldi C."/>
            <person name="Ritland K."/>
            <person name="Rouze P."/>
            <person name="Ryaboy D."/>
            <person name="Schmutz J."/>
            <person name="Schrader J."/>
            <person name="Segerman B."/>
            <person name="Shin H."/>
            <person name="Siddiqui A."/>
            <person name="Sterky F."/>
            <person name="Terry A."/>
            <person name="Tsai C.J."/>
            <person name="Uberbacher E."/>
            <person name="Unneberg P."/>
            <person name="Vahala J."/>
            <person name="Wall K."/>
            <person name="Wessler S."/>
            <person name="Yang G."/>
            <person name="Yin T."/>
            <person name="Douglas C."/>
            <person name="Marra M."/>
            <person name="Sandberg G."/>
            <person name="Van de Peer Y."/>
            <person name="Rokhsar D."/>
        </authorList>
    </citation>
    <scope>NUCLEOTIDE SEQUENCE [LARGE SCALE GENOMIC DNA]</scope>
    <source>
        <strain evidence="3">cv. Nisqually</strain>
    </source>
</reference>
<gene>
    <name evidence="2" type="ORF">POPTR_006G179000</name>
</gene>